<dbReference type="EMBL" id="JAODUP010001660">
    <property type="protein sequence ID" value="KAK2139669.1"/>
    <property type="molecule type" value="Genomic_DNA"/>
</dbReference>
<dbReference type="GO" id="GO:0003779">
    <property type="term" value="F:actin binding"/>
    <property type="evidence" value="ECO:0007669"/>
    <property type="project" value="InterPro"/>
</dbReference>
<sequence>MADIPEAPELPPIPPEILNPEPPRANLLESIRKAGGFGRCNLKSARERKLADRQPGGKDLMGDLKASLRGRGGMMGLRAGLRPSGRGLRK</sequence>
<proteinExistence type="predicted"/>
<dbReference type="InterPro" id="IPR003124">
    <property type="entry name" value="WH2_dom"/>
</dbReference>
<feature type="domain" description="WH2" evidence="2">
    <location>
        <begin position="23"/>
        <end position="45"/>
    </location>
</feature>
<organism evidence="3 4">
    <name type="scientific">Paralvinella palmiformis</name>
    <dbReference type="NCBI Taxonomy" id="53620"/>
    <lineage>
        <taxon>Eukaryota</taxon>
        <taxon>Metazoa</taxon>
        <taxon>Spiralia</taxon>
        <taxon>Lophotrochozoa</taxon>
        <taxon>Annelida</taxon>
        <taxon>Polychaeta</taxon>
        <taxon>Sedentaria</taxon>
        <taxon>Canalipalpata</taxon>
        <taxon>Terebellida</taxon>
        <taxon>Terebelliformia</taxon>
        <taxon>Alvinellidae</taxon>
        <taxon>Paralvinella</taxon>
    </lineage>
</organism>
<dbReference type="PROSITE" id="PS51082">
    <property type="entry name" value="WH2"/>
    <property type="match status" value="1"/>
</dbReference>
<reference evidence="3" key="1">
    <citation type="journal article" date="2023" name="Mol. Biol. Evol.">
        <title>Third-Generation Sequencing Reveals the Adaptive Role of the Epigenome in Three Deep-Sea Polychaetes.</title>
        <authorList>
            <person name="Perez M."/>
            <person name="Aroh O."/>
            <person name="Sun Y."/>
            <person name="Lan Y."/>
            <person name="Juniper S.K."/>
            <person name="Young C.R."/>
            <person name="Angers B."/>
            <person name="Qian P.Y."/>
        </authorList>
    </citation>
    <scope>NUCLEOTIDE SEQUENCE</scope>
    <source>
        <strain evidence="3">P08H-3</strain>
    </source>
</reference>
<evidence type="ECO:0000313" key="4">
    <source>
        <dbReference type="Proteomes" id="UP001208570"/>
    </source>
</evidence>
<accession>A0AAD9IS53</accession>
<feature type="compositionally biased region" description="Pro residues" evidence="1">
    <location>
        <begin position="8"/>
        <end position="22"/>
    </location>
</feature>
<feature type="region of interest" description="Disordered" evidence="1">
    <location>
        <begin position="1"/>
        <end position="22"/>
    </location>
</feature>
<keyword evidence="4" id="KW-1185">Reference proteome</keyword>
<protein>
    <recommendedName>
        <fullName evidence="2">WH2 domain-containing protein</fullName>
    </recommendedName>
</protein>
<gene>
    <name evidence="3" type="ORF">LSH36_1662g00025</name>
</gene>
<evidence type="ECO:0000256" key="1">
    <source>
        <dbReference type="SAM" id="MobiDB-lite"/>
    </source>
</evidence>
<evidence type="ECO:0000313" key="3">
    <source>
        <dbReference type="EMBL" id="KAK2139669.1"/>
    </source>
</evidence>
<dbReference type="Proteomes" id="UP001208570">
    <property type="component" value="Unassembled WGS sequence"/>
</dbReference>
<comment type="caution">
    <text evidence="3">The sequence shown here is derived from an EMBL/GenBank/DDBJ whole genome shotgun (WGS) entry which is preliminary data.</text>
</comment>
<name>A0AAD9IS53_9ANNE</name>
<dbReference type="AlphaFoldDB" id="A0AAD9IS53"/>
<evidence type="ECO:0000259" key="2">
    <source>
        <dbReference type="PROSITE" id="PS51082"/>
    </source>
</evidence>
<feature type="region of interest" description="Disordered" evidence="1">
    <location>
        <begin position="71"/>
        <end position="90"/>
    </location>
</feature>